<dbReference type="Gene3D" id="1.25.40.10">
    <property type="entry name" value="Tetratricopeptide repeat domain"/>
    <property type="match status" value="1"/>
</dbReference>
<dbReference type="SMART" id="SM00671">
    <property type="entry name" value="SEL1"/>
    <property type="match status" value="3"/>
</dbReference>
<dbReference type="PROSITE" id="PS51257">
    <property type="entry name" value="PROKAR_LIPOPROTEIN"/>
    <property type="match status" value="1"/>
</dbReference>
<reference evidence="1 2" key="1">
    <citation type="submission" date="2020-08" db="EMBL/GenBank/DDBJ databases">
        <authorList>
            <person name="Kim C.M."/>
        </authorList>
    </citation>
    <scope>NUCLEOTIDE SEQUENCE [LARGE SCALE GENOMIC DNA]</scope>
    <source>
        <strain evidence="1 2">UL070</strain>
    </source>
</reference>
<dbReference type="RefSeq" id="WP_183089681.1">
    <property type="nucleotide sequence ID" value="NZ_JACJUD010000004.1"/>
</dbReference>
<comment type="caution">
    <text evidence="1">The sequence shown here is derived from an EMBL/GenBank/DDBJ whole genome shotgun (WGS) entry which is preliminary data.</text>
</comment>
<keyword evidence="2" id="KW-1185">Reference proteome</keyword>
<dbReference type="PANTHER" id="PTHR11102:SF160">
    <property type="entry name" value="ERAD-ASSOCIATED E3 UBIQUITIN-PROTEIN LIGASE COMPONENT HRD3"/>
    <property type="match status" value="1"/>
</dbReference>
<dbReference type="InterPro" id="IPR050767">
    <property type="entry name" value="Sel1_AlgK"/>
</dbReference>
<name>A0A7W4LN24_9GAMM</name>
<dbReference type="Proteomes" id="UP000542720">
    <property type="component" value="Unassembled WGS sequence"/>
</dbReference>
<evidence type="ECO:0000313" key="1">
    <source>
        <dbReference type="EMBL" id="MBB2496153.1"/>
    </source>
</evidence>
<dbReference type="InterPro" id="IPR006597">
    <property type="entry name" value="Sel1-like"/>
</dbReference>
<accession>A0A7W4LN24</accession>
<proteinExistence type="predicted"/>
<dbReference type="InterPro" id="IPR011990">
    <property type="entry name" value="TPR-like_helical_dom_sf"/>
</dbReference>
<dbReference type="AlphaFoldDB" id="A0A7W4LN24"/>
<dbReference type="SUPFAM" id="SSF81901">
    <property type="entry name" value="HCP-like"/>
    <property type="match status" value="1"/>
</dbReference>
<evidence type="ECO:0000313" key="2">
    <source>
        <dbReference type="Proteomes" id="UP000542720"/>
    </source>
</evidence>
<dbReference type="PANTHER" id="PTHR11102">
    <property type="entry name" value="SEL-1-LIKE PROTEIN"/>
    <property type="match status" value="1"/>
</dbReference>
<sequence>MKGVSLAFGTLSLGLLSGCMSLPDLQLAKQAKGAGDLTTAQANYQTLAEQGYVDAEIGLADILVRSASPEQQAQGESLYRGAVGRSPLAPVRLGKWLASKQQPTVEERSEAERLLRKGLQEGDRSALLPLVRLQLLDPQKVSSGEIDRELTQWQEQGFGEAQLGKIELYRARGDYDQHLAEIRETCEAWLAQVSECYAELAAIYRKQNDSAALAALLERLLAGYESGAIIPERVQAVAKVLADASLGEPDLPKAQELLTLIAPGYVDAWISLAELIESYPDLGGAVELTGYLQKAVDAGSTRAALALGQLYLKGQVVPGDPQSAEKYLLIAAPVEPKAHFFLGKLYSEGQLGDIDPEKAVEHYLIAARSGNANADVALAQLFGSGKGVRINAVYAYTFATLAKNQGVVQADALMQRLAPSLQPQDYQQVESLLARELSARGGEQLSIRNSTHPMQGML</sequence>
<dbReference type="Pfam" id="PF08238">
    <property type="entry name" value="Sel1"/>
    <property type="match status" value="3"/>
</dbReference>
<dbReference type="EMBL" id="JACJUD010000004">
    <property type="protein sequence ID" value="MBB2496153.1"/>
    <property type="molecule type" value="Genomic_DNA"/>
</dbReference>
<gene>
    <name evidence="1" type="ORF">H3H51_14075</name>
</gene>
<protein>
    <submittedName>
        <fullName evidence="1">Sel1 repeat family protein</fullName>
    </submittedName>
</protein>
<organism evidence="1 2">
    <name type="scientific">Aquipseudomonas ullengensis</name>
    <dbReference type="NCBI Taxonomy" id="2759166"/>
    <lineage>
        <taxon>Bacteria</taxon>
        <taxon>Pseudomonadati</taxon>
        <taxon>Pseudomonadota</taxon>
        <taxon>Gammaproteobacteria</taxon>
        <taxon>Pseudomonadales</taxon>
        <taxon>Pseudomonadaceae</taxon>
        <taxon>Aquipseudomonas</taxon>
    </lineage>
</organism>